<proteinExistence type="inferred from homology"/>
<feature type="domain" description="ABC3 transporter permease C-terminal" evidence="8">
    <location>
        <begin position="289"/>
        <end position="413"/>
    </location>
</feature>
<feature type="transmembrane region" description="Helical" evidence="7">
    <location>
        <begin position="459"/>
        <end position="479"/>
    </location>
</feature>
<feature type="transmembrane region" description="Helical" evidence="7">
    <location>
        <begin position="282"/>
        <end position="306"/>
    </location>
</feature>
<evidence type="ECO:0000256" key="6">
    <source>
        <dbReference type="ARBA" id="ARBA00038076"/>
    </source>
</evidence>
<dbReference type="Pfam" id="PF12704">
    <property type="entry name" value="MacB_PCD"/>
    <property type="match status" value="1"/>
</dbReference>
<keyword evidence="11" id="KW-1185">Reference proteome</keyword>
<feature type="transmembrane region" description="Helical" evidence="7">
    <location>
        <begin position="20"/>
        <end position="44"/>
    </location>
</feature>
<keyword evidence="5 7" id="KW-0472">Membrane</keyword>
<dbReference type="PANTHER" id="PTHR30572">
    <property type="entry name" value="MEMBRANE COMPONENT OF TRANSPORTER-RELATED"/>
    <property type="match status" value="1"/>
</dbReference>
<comment type="similarity">
    <text evidence="6">Belongs to the ABC-4 integral membrane protein family.</text>
</comment>
<dbReference type="AlphaFoldDB" id="A0A1M6CIW1"/>
<feature type="transmembrane region" description="Helical" evidence="7">
    <location>
        <begin position="728"/>
        <end position="761"/>
    </location>
</feature>
<evidence type="ECO:0000256" key="5">
    <source>
        <dbReference type="ARBA" id="ARBA00023136"/>
    </source>
</evidence>
<evidence type="ECO:0000256" key="4">
    <source>
        <dbReference type="ARBA" id="ARBA00022989"/>
    </source>
</evidence>
<feature type="transmembrane region" description="Helical" evidence="7">
    <location>
        <begin position="384"/>
        <end position="404"/>
    </location>
</feature>
<dbReference type="PANTHER" id="PTHR30572:SF4">
    <property type="entry name" value="ABC TRANSPORTER PERMEASE YTRF"/>
    <property type="match status" value="1"/>
</dbReference>
<keyword evidence="3 7" id="KW-0812">Transmembrane</keyword>
<protein>
    <submittedName>
        <fullName evidence="10">Putative ABC transport system permease protein</fullName>
    </submittedName>
</protein>
<evidence type="ECO:0000313" key="10">
    <source>
        <dbReference type="EMBL" id="SHI60919.1"/>
    </source>
</evidence>
<evidence type="ECO:0000256" key="1">
    <source>
        <dbReference type="ARBA" id="ARBA00004651"/>
    </source>
</evidence>
<feature type="domain" description="ABC3 transporter permease C-terminal" evidence="8">
    <location>
        <begin position="739"/>
        <end position="855"/>
    </location>
</feature>
<feature type="transmembrane region" description="Helical" evidence="7">
    <location>
        <begin position="334"/>
        <end position="364"/>
    </location>
</feature>
<dbReference type="Proteomes" id="UP000324781">
    <property type="component" value="Unassembled WGS sequence"/>
</dbReference>
<dbReference type="InterPro" id="IPR003838">
    <property type="entry name" value="ABC3_permease_C"/>
</dbReference>
<dbReference type="InterPro" id="IPR025857">
    <property type="entry name" value="MacB_PCD"/>
</dbReference>
<evidence type="ECO:0000256" key="7">
    <source>
        <dbReference type="SAM" id="Phobius"/>
    </source>
</evidence>
<evidence type="ECO:0000256" key="2">
    <source>
        <dbReference type="ARBA" id="ARBA00022475"/>
    </source>
</evidence>
<dbReference type="EMBL" id="FQZP01000005">
    <property type="protein sequence ID" value="SHI60919.1"/>
    <property type="molecule type" value="Genomic_DNA"/>
</dbReference>
<evidence type="ECO:0000259" key="9">
    <source>
        <dbReference type="Pfam" id="PF12704"/>
    </source>
</evidence>
<name>A0A1M6CIW1_9FIRM</name>
<dbReference type="GO" id="GO:0022857">
    <property type="term" value="F:transmembrane transporter activity"/>
    <property type="evidence" value="ECO:0007669"/>
    <property type="project" value="TreeGrafter"/>
</dbReference>
<keyword evidence="2" id="KW-1003">Cell membrane</keyword>
<evidence type="ECO:0000259" key="8">
    <source>
        <dbReference type="Pfam" id="PF02687"/>
    </source>
</evidence>
<sequence>MNIVNKLTWRQLMLNKKRTLVTVIGTIISVAMITAVSSLGLSFLDMLRRQVIAESGEWHVLYKNVTMDQVEAIRKDEETQTVILSRDVGYALLEGSRNPNKPYLFIREYNEAGFEKFPVHLLEGRFPAASDEMVISRAILDNGKVDLKIGDTLTLDIGRRELIGAQERTYLEQNASLARYGGEVKEHLTRESVRTFTIVGIIGRPEWEPTWAPGYTVLTFLDEDAMANGAAANASVILKNPDGRLFEHARALAKSQGISEVSFHHELLRYSGVIEDDEARGLLFNLSAIVMTIIIIGSVSLIYNAFAISVSERSKYLGMLSSVGATKKQKRNSVFFEGAVIGSVSIPVGILAGLAGIGLTFAFINPVIKDMLGISADLFLVVSPLSLLAAVAISVLTIFISTWVPARRASNISAIEAIRQTQDYKLTRKAVKTWGLTRMLFGIEGDLGLKNLKRNRTKYKATVFSLVISIVLFLVIAKFTSELKKAVVMTQAGINFDIVINIDDASKAELIAEDIGSLEHIKDFSRIDSLYLMSPVEKEKVPDFLKSRVQDASGAYAYDAYINVLDDASLKTFAEEVGADFNKLKDPSRLSGIVIDVVTYKDMEKDKYVEARVINTRVGEKLNLAYYDSESDSQVQLESLEIAALTDKVPMGVLNLDPGTLSVIISKDVYDRLVQGYDRISEHVDVSLYMTSDDPLRLQEAIEEYMINTETGFSVYNVYLNRQKQEQLLLLMSVFTYGFMILITAICIANILNTISTSIALRKREFAMLKSVGMTPKSFNRMIYFESIFYGIKALLIGLPVSFAVMYLMFNVLGGMFDYAFTVPWASVAVVIVSVFLIVGVAMLYSSAKVKKENIIDVLKQEII</sequence>
<reference evidence="10 11" key="1">
    <citation type="submission" date="2016-11" db="EMBL/GenBank/DDBJ databases">
        <authorList>
            <person name="Varghese N."/>
            <person name="Submissions S."/>
        </authorList>
    </citation>
    <scope>NUCLEOTIDE SEQUENCE [LARGE SCALE GENOMIC DNA]</scope>
    <source>
        <strain evidence="10 11">DSM 19027</strain>
    </source>
</reference>
<gene>
    <name evidence="10" type="ORF">SAMN05444373_100536</name>
</gene>
<feature type="domain" description="MacB-like periplasmic core" evidence="9">
    <location>
        <begin position="19"/>
        <end position="202"/>
    </location>
</feature>
<comment type="subcellular location">
    <subcellularLocation>
        <location evidence="1">Cell membrane</location>
        <topology evidence="1">Multi-pass membrane protein</topology>
    </subcellularLocation>
</comment>
<keyword evidence="4 7" id="KW-1133">Transmembrane helix</keyword>
<feature type="transmembrane region" description="Helical" evidence="7">
    <location>
        <begin position="822"/>
        <end position="845"/>
    </location>
</feature>
<evidence type="ECO:0000313" key="11">
    <source>
        <dbReference type="Proteomes" id="UP000324781"/>
    </source>
</evidence>
<organism evidence="10 11">
    <name type="scientific">Thermoclostridium caenicola</name>
    <dbReference type="NCBI Taxonomy" id="659425"/>
    <lineage>
        <taxon>Bacteria</taxon>
        <taxon>Bacillati</taxon>
        <taxon>Bacillota</taxon>
        <taxon>Clostridia</taxon>
        <taxon>Eubacteriales</taxon>
        <taxon>Oscillospiraceae</taxon>
        <taxon>Thermoclostridium</taxon>
    </lineage>
</organism>
<evidence type="ECO:0000256" key="3">
    <source>
        <dbReference type="ARBA" id="ARBA00022692"/>
    </source>
</evidence>
<feature type="transmembrane region" description="Helical" evidence="7">
    <location>
        <begin position="782"/>
        <end position="810"/>
    </location>
</feature>
<dbReference type="InterPro" id="IPR050250">
    <property type="entry name" value="Macrolide_Exporter_MacB"/>
</dbReference>
<accession>A0A1M6CIW1</accession>
<dbReference type="RefSeq" id="WP_149677805.1">
    <property type="nucleotide sequence ID" value="NZ_FQZP01000005.1"/>
</dbReference>
<dbReference type="OrthoDB" id="9793166at2"/>
<dbReference type="Pfam" id="PF02687">
    <property type="entry name" value="FtsX"/>
    <property type="match status" value="2"/>
</dbReference>
<dbReference type="GO" id="GO:0005886">
    <property type="term" value="C:plasma membrane"/>
    <property type="evidence" value="ECO:0007669"/>
    <property type="project" value="UniProtKB-SubCell"/>
</dbReference>